<organism evidence="1 2">
    <name type="scientific">Aphanomyces astaci</name>
    <name type="common">Crayfish plague agent</name>
    <dbReference type="NCBI Taxonomy" id="112090"/>
    <lineage>
        <taxon>Eukaryota</taxon>
        <taxon>Sar</taxon>
        <taxon>Stramenopiles</taxon>
        <taxon>Oomycota</taxon>
        <taxon>Saprolegniomycetes</taxon>
        <taxon>Saprolegniales</taxon>
        <taxon>Verrucalvaceae</taxon>
        <taxon>Aphanomyces</taxon>
    </lineage>
</organism>
<proteinExistence type="predicted"/>
<dbReference type="Proteomes" id="UP000469452">
    <property type="component" value="Unassembled WGS sequence"/>
</dbReference>
<evidence type="ECO:0000313" key="2">
    <source>
        <dbReference type="Proteomes" id="UP000469452"/>
    </source>
</evidence>
<sequence length="235" mass="26065">MERYFRYEAAGDQYMGRVVAVNSHEFAVLPPRFPADSDPLLEPSLKVMFPGLCEKVTLRPLLKMVLASMVYHFVYLNTLLPALHALKSTALFTNSAMLKNLQRNLISGYTSQFIQASGIPPHVEDYTRLESNNSAILSIPQLVLDGLSVYHIGRKAIGAGNITKEVLKATLIEVYRQRQPLQLKVKPPPLEIPVQTKPINHLNGVGRFVMSRLFCPASTLHLRGGCGGLVILVSM</sequence>
<evidence type="ECO:0000313" key="1">
    <source>
        <dbReference type="EMBL" id="KAF0705633.1"/>
    </source>
</evidence>
<protein>
    <submittedName>
        <fullName evidence="1">Uncharacterized protein</fullName>
    </submittedName>
</protein>
<reference evidence="1 2" key="1">
    <citation type="submission" date="2019-06" db="EMBL/GenBank/DDBJ databases">
        <title>Genomics analysis of Aphanomyces spp. identifies a new class of oomycete effector associated with host adaptation.</title>
        <authorList>
            <person name="Gaulin E."/>
        </authorList>
    </citation>
    <scope>NUCLEOTIDE SEQUENCE [LARGE SCALE GENOMIC DNA]</scope>
    <source>
        <strain evidence="1 2">E</strain>
    </source>
</reference>
<gene>
    <name evidence="1" type="ORF">AaE_014432</name>
</gene>
<dbReference type="EMBL" id="VJMI01020049">
    <property type="protein sequence ID" value="KAF0705633.1"/>
    <property type="molecule type" value="Genomic_DNA"/>
</dbReference>
<comment type="caution">
    <text evidence="1">The sequence shown here is derived from an EMBL/GenBank/DDBJ whole genome shotgun (WGS) entry which is preliminary data.</text>
</comment>
<accession>A0A6A4Z5Y3</accession>
<name>A0A6A4Z5Y3_APHAT</name>
<dbReference type="AlphaFoldDB" id="A0A6A4Z5Y3"/>